<sequence>MDLSRFNRANEFSIPMYSVSLCMITKEEHQKEKMRWQHKINELEEQLKRTEEINSQLIQNKAETNKKIKELEKTQKTLMKNNKKYQGKIKTVIAYETKHYEDKLKQSQDDLAAMKQCLEKISAECCRLKQRKLTADKEEELQRLRNLNVQYCKTIATYKQLVADKERKVEVLLRVINRTRKSHSFNWNELENHSTSDSVFSYSSQSFETLPHDQVSILKDQDLENSLRCRRLEYGNSLEKHYDDSIVIPFKICSLSNESRNSVESGWEEERQKLWNLVKELRDRINILQPSKEKQQIQIDELIEANELLEFRLLEFENAPTICCVEKIDNSTCAPDDNFPDDSVENMEKLNVEELKSRLEFIQHKQTLNNHDRKICEIIANEMESFRQEKESYLKKMTEMERKLLETETQLECSEITIEEKCAECQALKETVDELNGQCKEVKGRLNVAEEREKATSAKLKTVMTNYESTMELMNTLQQRVAMQEREENALMIRMKWIETAQKLLTRDSEANTKEESESLRQKVLPFLQAVVVQNQQQRNQLDAINLYNRHLECQMEVQIETINRLKEKLQRLNFNAKQHQQQTFEIESQNQIEQLLSTVDDNSTTTVKEADILDKVPLSEESC</sequence>
<evidence type="ECO:0000313" key="2">
    <source>
        <dbReference type="EMBL" id="KRZ68413.1"/>
    </source>
</evidence>
<gene>
    <name evidence="2" type="ORF">T10_5779</name>
</gene>
<comment type="caution">
    <text evidence="2">The sequence shown here is derived from an EMBL/GenBank/DDBJ whole genome shotgun (WGS) entry which is preliminary data.</text>
</comment>
<proteinExistence type="predicted"/>
<dbReference type="Proteomes" id="UP000054843">
    <property type="component" value="Unassembled WGS sequence"/>
</dbReference>
<protein>
    <submittedName>
        <fullName evidence="2">Uncharacterized protein</fullName>
    </submittedName>
</protein>
<feature type="coiled-coil region" evidence="1">
    <location>
        <begin position="292"/>
        <end position="319"/>
    </location>
</feature>
<organism evidence="2 3">
    <name type="scientific">Trichinella papuae</name>
    <dbReference type="NCBI Taxonomy" id="268474"/>
    <lineage>
        <taxon>Eukaryota</taxon>
        <taxon>Metazoa</taxon>
        <taxon>Ecdysozoa</taxon>
        <taxon>Nematoda</taxon>
        <taxon>Enoplea</taxon>
        <taxon>Dorylaimia</taxon>
        <taxon>Trichinellida</taxon>
        <taxon>Trichinellidae</taxon>
        <taxon>Trichinella</taxon>
    </lineage>
</organism>
<accession>A0A0V1M979</accession>
<reference evidence="2 3" key="1">
    <citation type="submission" date="2015-01" db="EMBL/GenBank/DDBJ databases">
        <title>Evolution of Trichinella species and genotypes.</title>
        <authorList>
            <person name="Korhonen P.K."/>
            <person name="Edoardo P."/>
            <person name="Giuseppe L.R."/>
            <person name="Gasser R.B."/>
        </authorList>
    </citation>
    <scope>NUCLEOTIDE SEQUENCE [LARGE SCALE GENOMIC DNA]</scope>
    <source>
        <strain evidence="2">ISS1980</strain>
    </source>
</reference>
<evidence type="ECO:0000256" key="1">
    <source>
        <dbReference type="SAM" id="Coils"/>
    </source>
</evidence>
<keyword evidence="3" id="KW-1185">Reference proteome</keyword>
<feature type="coiled-coil region" evidence="1">
    <location>
        <begin position="26"/>
        <end position="150"/>
    </location>
</feature>
<keyword evidence="1" id="KW-0175">Coiled coil</keyword>
<name>A0A0V1M979_9BILA</name>
<dbReference type="AlphaFoldDB" id="A0A0V1M979"/>
<feature type="coiled-coil region" evidence="1">
    <location>
        <begin position="549"/>
        <end position="583"/>
    </location>
</feature>
<evidence type="ECO:0000313" key="3">
    <source>
        <dbReference type="Proteomes" id="UP000054843"/>
    </source>
</evidence>
<dbReference type="EMBL" id="JYDO01000166">
    <property type="protein sequence ID" value="KRZ68413.1"/>
    <property type="molecule type" value="Genomic_DNA"/>
</dbReference>
<feature type="coiled-coil region" evidence="1">
    <location>
        <begin position="383"/>
        <end position="487"/>
    </location>
</feature>